<keyword evidence="2" id="KW-1185">Reference proteome</keyword>
<evidence type="ECO:0000313" key="1">
    <source>
        <dbReference type="EMBL" id="VEL34505.1"/>
    </source>
</evidence>
<comment type="caution">
    <text evidence="1">The sequence shown here is derived from an EMBL/GenBank/DDBJ whole genome shotgun (WGS) entry which is preliminary data.</text>
</comment>
<proteinExistence type="predicted"/>
<gene>
    <name evidence="1" type="ORF">PXEA_LOCUS27945</name>
</gene>
<organism evidence="1 2">
    <name type="scientific">Protopolystoma xenopodis</name>
    <dbReference type="NCBI Taxonomy" id="117903"/>
    <lineage>
        <taxon>Eukaryota</taxon>
        <taxon>Metazoa</taxon>
        <taxon>Spiralia</taxon>
        <taxon>Lophotrochozoa</taxon>
        <taxon>Platyhelminthes</taxon>
        <taxon>Monogenea</taxon>
        <taxon>Polyopisthocotylea</taxon>
        <taxon>Polystomatidea</taxon>
        <taxon>Polystomatidae</taxon>
        <taxon>Protopolystoma</taxon>
    </lineage>
</organism>
<dbReference type="AlphaFoldDB" id="A0A448XE57"/>
<reference evidence="1" key="1">
    <citation type="submission" date="2018-11" db="EMBL/GenBank/DDBJ databases">
        <authorList>
            <consortium name="Pathogen Informatics"/>
        </authorList>
    </citation>
    <scope>NUCLEOTIDE SEQUENCE</scope>
</reference>
<evidence type="ECO:0000313" key="2">
    <source>
        <dbReference type="Proteomes" id="UP000784294"/>
    </source>
</evidence>
<protein>
    <submittedName>
        <fullName evidence="1">Uncharacterized protein</fullName>
    </submittedName>
</protein>
<dbReference type="EMBL" id="CAAALY010247803">
    <property type="protein sequence ID" value="VEL34505.1"/>
    <property type="molecule type" value="Genomic_DNA"/>
</dbReference>
<dbReference type="Proteomes" id="UP000784294">
    <property type="component" value="Unassembled WGS sequence"/>
</dbReference>
<sequence length="98" mass="10835">MLIERTSAVLYEEMSIYAVKRSSVVQLNTDAIGSVHSAASKKAFIVGRYCDTDLMSTVDCMEARQKEGPIFRLQAHARAGQDRSCCCEVKQLLVPGIH</sequence>
<name>A0A448XE57_9PLAT</name>
<accession>A0A448XE57</accession>